<dbReference type="GO" id="GO:0003735">
    <property type="term" value="F:structural constituent of ribosome"/>
    <property type="evidence" value="ECO:0007669"/>
    <property type="project" value="InterPro"/>
</dbReference>
<comment type="similarity">
    <text evidence="1 5">Belongs to the universal ribosomal protein uL4 family.</text>
</comment>
<dbReference type="SUPFAM" id="SSF52166">
    <property type="entry name" value="Ribosomal protein L4"/>
    <property type="match status" value="1"/>
</dbReference>
<keyword evidence="3 5" id="KW-0687">Ribonucleoprotein</keyword>
<reference evidence="8" key="1">
    <citation type="submission" date="2017-04" db="EMBL/GenBank/DDBJ databases">
        <authorList>
            <person name="Varghese N."/>
            <person name="Submissions S."/>
        </authorList>
    </citation>
    <scope>NUCLEOTIDE SEQUENCE [LARGE SCALE GENOMIC DNA]</scope>
    <source>
        <strain evidence="8">RKEM611</strain>
    </source>
</reference>
<evidence type="ECO:0000256" key="1">
    <source>
        <dbReference type="ARBA" id="ARBA00010528"/>
    </source>
</evidence>
<evidence type="ECO:0000256" key="6">
    <source>
        <dbReference type="SAM" id="MobiDB-lite"/>
    </source>
</evidence>
<organism evidence="7 8">
    <name type="scientific">Pseudobacteriovorax antillogorgiicola</name>
    <dbReference type="NCBI Taxonomy" id="1513793"/>
    <lineage>
        <taxon>Bacteria</taxon>
        <taxon>Pseudomonadati</taxon>
        <taxon>Bdellovibrionota</taxon>
        <taxon>Oligoflexia</taxon>
        <taxon>Oligoflexales</taxon>
        <taxon>Pseudobacteriovoracaceae</taxon>
        <taxon>Pseudobacteriovorax</taxon>
    </lineage>
</organism>
<dbReference type="EMBL" id="FWZT01000001">
    <property type="protein sequence ID" value="SME88983.1"/>
    <property type="molecule type" value="Genomic_DNA"/>
</dbReference>
<dbReference type="Proteomes" id="UP000192907">
    <property type="component" value="Unassembled WGS sequence"/>
</dbReference>
<dbReference type="PANTHER" id="PTHR10746">
    <property type="entry name" value="50S RIBOSOMAL PROTEIN L4"/>
    <property type="match status" value="1"/>
</dbReference>
<evidence type="ECO:0000256" key="5">
    <source>
        <dbReference type="HAMAP-Rule" id="MF_01328"/>
    </source>
</evidence>
<evidence type="ECO:0000313" key="7">
    <source>
        <dbReference type="EMBL" id="SME88983.1"/>
    </source>
</evidence>
<keyword evidence="5" id="KW-0699">rRNA-binding</keyword>
<proteinExistence type="inferred from homology"/>
<dbReference type="STRING" id="1513793.SAMN06296036_101213"/>
<protein>
    <recommendedName>
        <fullName evidence="4 5">Large ribosomal subunit protein uL4</fullName>
    </recommendedName>
</protein>
<dbReference type="InterPro" id="IPR013005">
    <property type="entry name" value="Ribosomal_uL4-like"/>
</dbReference>
<feature type="compositionally biased region" description="Polar residues" evidence="6">
    <location>
        <begin position="47"/>
        <end position="56"/>
    </location>
</feature>
<comment type="function">
    <text evidence="5">One of the primary rRNA binding proteins, this protein initially binds near the 5'-end of the 23S rRNA. It is important during the early stages of 50S assembly. It makes multiple contacts with different domains of the 23S rRNA in the assembled 50S subunit and ribosome.</text>
</comment>
<evidence type="ECO:0000256" key="4">
    <source>
        <dbReference type="ARBA" id="ARBA00035244"/>
    </source>
</evidence>
<dbReference type="GO" id="GO:0005840">
    <property type="term" value="C:ribosome"/>
    <property type="evidence" value="ECO:0007669"/>
    <property type="project" value="UniProtKB-KW"/>
</dbReference>
<comment type="function">
    <text evidence="5">Forms part of the polypeptide exit tunnel.</text>
</comment>
<keyword evidence="5" id="KW-0694">RNA-binding</keyword>
<feature type="region of interest" description="Disordered" evidence="6">
    <location>
        <begin position="42"/>
        <end position="96"/>
    </location>
</feature>
<gene>
    <name evidence="5" type="primary">rplD</name>
    <name evidence="7" type="ORF">SAMN06296036_101213</name>
</gene>
<dbReference type="Gene3D" id="3.40.1370.10">
    <property type="match status" value="1"/>
</dbReference>
<dbReference type="OrthoDB" id="5291620at2"/>
<dbReference type="InterPro" id="IPR023574">
    <property type="entry name" value="Ribosomal_uL4_dom_sf"/>
</dbReference>
<dbReference type="NCBIfam" id="TIGR03953">
    <property type="entry name" value="rplD_bact"/>
    <property type="match status" value="1"/>
</dbReference>
<dbReference type="InterPro" id="IPR002136">
    <property type="entry name" value="Ribosomal_uL4"/>
</dbReference>
<keyword evidence="2 5" id="KW-0689">Ribosomal protein</keyword>
<sequence length="208" mass="22588">MQVAVKDITGKQVKSIDLPEAIYGLELNDHVLHHVVKAYRANRRQGTHATKTRSTVNGGGKKPFRQKGTGNARQGTSRSPHYPGGAVSHGPQPRDYTQKVNRKTKALALKVALSDKVRHGKFVVVDNFSVESYSTKKVVGALSALEASHALLADNVAADFLYKSTRNINGAAAKTTAELNVEDVLRYENFVISEQALEALNKRLGGAE</sequence>
<accession>A0A1Y6B7D2</accession>
<evidence type="ECO:0000256" key="3">
    <source>
        <dbReference type="ARBA" id="ARBA00023274"/>
    </source>
</evidence>
<dbReference type="GO" id="GO:1990904">
    <property type="term" value="C:ribonucleoprotein complex"/>
    <property type="evidence" value="ECO:0007669"/>
    <property type="project" value="UniProtKB-KW"/>
</dbReference>
<dbReference type="RefSeq" id="WP_132314658.1">
    <property type="nucleotide sequence ID" value="NZ_FWZT01000001.1"/>
</dbReference>
<dbReference type="Pfam" id="PF00573">
    <property type="entry name" value="Ribosomal_L4"/>
    <property type="match status" value="1"/>
</dbReference>
<feature type="compositionally biased region" description="Polar residues" evidence="6">
    <location>
        <begin position="68"/>
        <end position="79"/>
    </location>
</feature>
<dbReference type="GO" id="GO:0019843">
    <property type="term" value="F:rRNA binding"/>
    <property type="evidence" value="ECO:0007669"/>
    <property type="project" value="UniProtKB-UniRule"/>
</dbReference>
<name>A0A1Y6B7D2_9BACT</name>
<dbReference type="PANTHER" id="PTHR10746:SF6">
    <property type="entry name" value="LARGE RIBOSOMAL SUBUNIT PROTEIN UL4M"/>
    <property type="match status" value="1"/>
</dbReference>
<comment type="subunit">
    <text evidence="5">Part of the 50S ribosomal subunit.</text>
</comment>
<keyword evidence="8" id="KW-1185">Reference proteome</keyword>
<dbReference type="AlphaFoldDB" id="A0A1Y6B7D2"/>
<dbReference type="HAMAP" id="MF_01328_B">
    <property type="entry name" value="Ribosomal_uL4_B"/>
    <property type="match status" value="1"/>
</dbReference>
<evidence type="ECO:0000313" key="8">
    <source>
        <dbReference type="Proteomes" id="UP000192907"/>
    </source>
</evidence>
<dbReference type="GO" id="GO:0006412">
    <property type="term" value="P:translation"/>
    <property type="evidence" value="ECO:0007669"/>
    <property type="project" value="UniProtKB-UniRule"/>
</dbReference>
<evidence type="ECO:0000256" key="2">
    <source>
        <dbReference type="ARBA" id="ARBA00022980"/>
    </source>
</evidence>